<accession>B3ERB0</accession>
<keyword evidence="4" id="KW-1185">Reference proteome</keyword>
<dbReference type="Gene3D" id="1.10.12.10">
    <property type="entry name" value="Lyase 2-enoyl-coa Hydratase, Chain A, domain 2"/>
    <property type="match status" value="1"/>
</dbReference>
<evidence type="ECO:0000256" key="1">
    <source>
        <dbReference type="ARBA" id="ARBA00005254"/>
    </source>
</evidence>
<evidence type="ECO:0000256" key="2">
    <source>
        <dbReference type="ARBA" id="ARBA00023239"/>
    </source>
</evidence>
<evidence type="ECO:0008006" key="5">
    <source>
        <dbReference type="Google" id="ProtNLM"/>
    </source>
</evidence>
<dbReference type="SUPFAM" id="SSF52096">
    <property type="entry name" value="ClpP/crotonase"/>
    <property type="match status" value="1"/>
</dbReference>
<dbReference type="Pfam" id="PF00378">
    <property type="entry name" value="ECH_1"/>
    <property type="match status" value="1"/>
</dbReference>
<dbReference type="OrthoDB" id="9775794at2"/>
<dbReference type="AlphaFoldDB" id="B3ERB0"/>
<dbReference type="GO" id="GO:0006635">
    <property type="term" value="P:fatty acid beta-oxidation"/>
    <property type="evidence" value="ECO:0007669"/>
    <property type="project" value="TreeGrafter"/>
</dbReference>
<dbReference type="HOGENOM" id="CLU_009834_7_6_10"/>
<protein>
    <recommendedName>
        <fullName evidence="5">Enoyl-CoA hydratase</fullName>
    </recommendedName>
</protein>
<keyword evidence="2" id="KW-0456">Lyase</keyword>
<dbReference type="Proteomes" id="UP000001227">
    <property type="component" value="Chromosome"/>
</dbReference>
<dbReference type="eggNOG" id="COG1024">
    <property type="taxonomic scope" value="Bacteria"/>
</dbReference>
<evidence type="ECO:0000313" key="4">
    <source>
        <dbReference type="Proteomes" id="UP000001227"/>
    </source>
</evidence>
<dbReference type="InterPro" id="IPR029045">
    <property type="entry name" value="ClpP/crotonase-like_dom_sf"/>
</dbReference>
<dbReference type="PANTHER" id="PTHR11941">
    <property type="entry name" value="ENOYL-COA HYDRATASE-RELATED"/>
    <property type="match status" value="1"/>
</dbReference>
<proteinExistence type="inferred from homology"/>
<dbReference type="STRING" id="452471.Aasi_0328"/>
<gene>
    <name evidence="3" type="ordered locus">Aasi_0328</name>
</gene>
<sequence>MEKFKTLYTDLEEDILTITLNKPEKSNVLTTQTIHDLRSVIQKVYDDNTIRSVIITGAGEEAFSIGEDLNELQELSELNGRKFAENGQETFALIENCHKPILAAINGHALGSGLELALACHLRIASEEAEFGFPEVTRGIIPGFGGTQRLTYLLGKTTALELLITGDTFSASEAKEMGLVNHVVSYKEAVIKKSREILHKVMANAPLAIGALINCINAAYHPEEDGYQTEANAFANCCKSEDLTEGISAFLQKRTPNFKGE</sequence>
<dbReference type="InterPro" id="IPR014748">
    <property type="entry name" value="Enoyl-CoA_hydra_C"/>
</dbReference>
<dbReference type="CDD" id="cd06558">
    <property type="entry name" value="crotonase-like"/>
    <property type="match status" value="1"/>
</dbReference>
<reference evidence="3 4" key="1">
    <citation type="journal article" date="2010" name="J. Bacteriol.">
        <title>The genome of the amoeba symbiont 'Candidatus Amoebophilus asiaticus' reveals common mechanisms for host cell interaction among amoeba-associated bacteria.</title>
        <authorList>
            <person name="Schmitz-Esser S."/>
            <person name="Tischler P."/>
            <person name="Arnold R."/>
            <person name="Montanaro J."/>
            <person name="Wagner M."/>
            <person name="Rattei T."/>
            <person name="Horn M."/>
        </authorList>
    </citation>
    <scope>NUCLEOTIDE SEQUENCE [LARGE SCALE GENOMIC DNA]</scope>
    <source>
        <strain evidence="3 4">5a2</strain>
    </source>
</reference>
<evidence type="ECO:0000313" key="3">
    <source>
        <dbReference type="EMBL" id="ACE05762.1"/>
    </source>
</evidence>
<dbReference type="GO" id="GO:0016829">
    <property type="term" value="F:lyase activity"/>
    <property type="evidence" value="ECO:0007669"/>
    <property type="project" value="UniProtKB-KW"/>
</dbReference>
<dbReference type="EMBL" id="CP001102">
    <property type="protein sequence ID" value="ACE05762.1"/>
    <property type="molecule type" value="Genomic_DNA"/>
</dbReference>
<dbReference type="RefSeq" id="WP_012472525.1">
    <property type="nucleotide sequence ID" value="NC_010830.1"/>
</dbReference>
<dbReference type="Gene3D" id="3.90.226.10">
    <property type="entry name" value="2-enoyl-CoA Hydratase, Chain A, domain 1"/>
    <property type="match status" value="1"/>
</dbReference>
<dbReference type="InterPro" id="IPR001753">
    <property type="entry name" value="Enoyl-CoA_hydra/iso"/>
</dbReference>
<dbReference type="KEGG" id="aas:Aasi_0328"/>
<dbReference type="FunFam" id="3.90.226.10:FF:000009">
    <property type="entry name" value="Carnitinyl-CoA dehydratase"/>
    <property type="match status" value="1"/>
</dbReference>
<dbReference type="PANTHER" id="PTHR11941:SF175">
    <property type="entry name" value="ENOYL-COA HYDRATASE-RELATED"/>
    <property type="match status" value="1"/>
</dbReference>
<comment type="similarity">
    <text evidence="1">Belongs to the enoyl-CoA hydratase/isomerase family.</text>
</comment>
<name>B3ERB0_AMOA5</name>
<organism evidence="3 4">
    <name type="scientific">Amoebophilus asiaticus (strain 5a2)</name>
    <dbReference type="NCBI Taxonomy" id="452471"/>
    <lineage>
        <taxon>Bacteria</taxon>
        <taxon>Pseudomonadati</taxon>
        <taxon>Bacteroidota</taxon>
        <taxon>Cytophagia</taxon>
        <taxon>Cytophagales</taxon>
        <taxon>Amoebophilaceae</taxon>
        <taxon>Candidatus Amoebophilus</taxon>
    </lineage>
</organism>